<dbReference type="Pfam" id="PF01418">
    <property type="entry name" value="HTH_6"/>
    <property type="match status" value="1"/>
</dbReference>
<dbReference type="RefSeq" id="WP_042748026.1">
    <property type="nucleotide sequence ID" value="NZ_AZSI01000021.1"/>
</dbReference>
<dbReference type="PANTHER" id="PTHR30514">
    <property type="entry name" value="GLUCOKINASE"/>
    <property type="match status" value="1"/>
</dbReference>
<evidence type="ECO:0000256" key="1">
    <source>
        <dbReference type="ARBA" id="ARBA00023015"/>
    </source>
</evidence>
<dbReference type="AlphaFoldDB" id="A0A084AC03"/>
<dbReference type="Proteomes" id="UP000028401">
    <property type="component" value="Unassembled WGS sequence"/>
</dbReference>
<dbReference type="PANTHER" id="PTHR30514:SF1">
    <property type="entry name" value="HTH-TYPE TRANSCRIPTIONAL REGULATOR HEXR-RELATED"/>
    <property type="match status" value="1"/>
</dbReference>
<keyword evidence="2" id="KW-0238">DNA-binding</keyword>
<evidence type="ECO:0000256" key="3">
    <source>
        <dbReference type="ARBA" id="ARBA00023163"/>
    </source>
</evidence>
<evidence type="ECO:0000259" key="4">
    <source>
        <dbReference type="PROSITE" id="PS51071"/>
    </source>
</evidence>
<dbReference type="SUPFAM" id="SSF46689">
    <property type="entry name" value="Homeodomain-like"/>
    <property type="match status" value="1"/>
</dbReference>
<comment type="caution">
    <text evidence="6">The sequence shown here is derived from an EMBL/GenBank/DDBJ whole genome shotgun (WGS) entry which is preliminary data.</text>
</comment>
<dbReference type="InterPro" id="IPR009057">
    <property type="entry name" value="Homeodomain-like_sf"/>
</dbReference>
<proteinExistence type="predicted"/>
<dbReference type="InterPro" id="IPR000281">
    <property type="entry name" value="HTH_RpiR"/>
</dbReference>
<evidence type="ECO:0000256" key="2">
    <source>
        <dbReference type="ARBA" id="ARBA00023125"/>
    </source>
</evidence>
<organism evidence="6 7">
    <name type="scientific">Lactococcus cremoris subsp. cremoris GE214</name>
    <dbReference type="NCBI Taxonomy" id="1415168"/>
    <lineage>
        <taxon>Bacteria</taxon>
        <taxon>Bacillati</taxon>
        <taxon>Bacillota</taxon>
        <taxon>Bacilli</taxon>
        <taxon>Lactobacillales</taxon>
        <taxon>Streptococcaceae</taxon>
        <taxon>Lactococcus</taxon>
        <taxon>Lactococcus cremoris subsp. cremoris</taxon>
    </lineage>
</organism>
<evidence type="ECO:0000313" key="6">
    <source>
        <dbReference type="EMBL" id="KEY62832.1"/>
    </source>
</evidence>
<reference evidence="6 7" key="1">
    <citation type="submission" date="2014-06" db="EMBL/GenBank/DDBJ databases">
        <title>Draft genome sequence of the putrescine producing strain Lactococcus lactis subsp cremoris GE214.</title>
        <authorList>
            <person name="Ladero V."/>
            <person name="Linares D.M."/>
            <person name="del Rio B."/>
            <person name="Mayo B."/>
            <person name="Martin M.C."/>
            <person name="Fernandez M."/>
            <person name="Alvarez M.A."/>
        </authorList>
    </citation>
    <scope>NUCLEOTIDE SEQUENCE [LARGE SCALE GENOMIC DNA]</scope>
    <source>
        <strain evidence="6 7">GE214</strain>
    </source>
</reference>
<name>A0A084AC03_LACLC</name>
<dbReference type="GO" id="GO:0097367">
    <property type="term" value="F:carbohydrate derivative binding"/>
    <property type="evidence" value="ECO:0007669"/>
    <property type="project" value="InterPro"/>
</dbReference>
<dbReference type="GO" id="GO:0003700">
    <property type="term" value="F:DNA-binding transcription factor activity"/>
    <property type="evidence" value="ECO:0007669"/>
    <property type="project" value="InterPro"/>
</dbReference>
<evidence type="ECO:0000259" key="5">
    <source>
        <dbReference type="PROSITE" id="PS51464"/>
    </source>
</evidence>
<gene>
    <name evidence="6" type="ORF">U725_00970</name>
</gene>
<dbReference type="GO" id="GO:1901135">
    <property type="term" value="P:carbohydrate derivative metabolic process"/>
    <property type="evidence" value="ECO:0007669"/>
    <property type="project" value="InterPro"/>
</dbReference>
<protein>
    <submittedName>
        <fullName evidence="6">Putative transcriptional regulator</fullName>
    </submittedName>
</protein>
<dbReference type="PROSITE" id="PS51071">
    <property type="entry name" value="HTH_RPIR"/>
    <property type="match status" value="1"/>
</dbReference>
<feature type="domain" description="SIS" evidence="5">
    <location>
        <begin position="100"/>
        <end position="239"/>
    </location>
</feature>
<dbReference type="PATRIC" id="fig|1415168.3.peg.1029"/>
<dbReference type="InterPro" id="IPR046348">
    <property type="entry name" value="SIS_dom_sf"/>
</dbReference>
<dbReference type="InterPro" id="IPR036388">
    <property type="entry name" value="WH-like_DNA-bd_sf"/>
</dbReference>
<dbReference type="InterPro" id="IPR001347">
    <property type="entry name" value="SIS_dom"/>
</dbReference>
<dbReference type="Gene3D" id="3.40.50.10490">
    <property type="entry name" value="Glucose-6-phosphate isomerase like protein, domain 1"/>
    <property type="match status" value="1"/>
</dbReference>
<keyword evidence="3" id="KW-0804">Transcription</keyword>
<dbReference type="CDD" id="cd05013">
    <property type="entry name" value="SIS_RpiR"/>
    <property type="match status" value="1"/>
</dbReference>
<dbReference type="EMBL" id="AZSI01000021">
    <property type="protein sequence ID" value="KEY62832.1"/>
    <property type="molecule type" value="Genomic_DNA"/>
</dbReference>
<evidence type="ECO:0000313" key="7">
    <source>
        <dbReference type="Proteomes" id="UP000028401"/>
    </source>
</evidence>
<keyword evidence="1" id="KW-0805">Transcription regulation</keyword>
<dbReference type="PROSITE" id="PS51464">
    <property type="entry name" value="SIS"/>
    <property type="match status" value="1"/>
</dbReference>
<feature type="domain" description="HTH rpiR-type" evidence="4">
    <location>
        <begin position="1"/>
        <end position="67"/>
    </location>
</feature>
<dbReference type="InterPro" id="IPR047640">
    <property type="entry name" value="RpiR-like"/>
</dbReference>
<dbReference type="SUPFAM" id="SSF53697">
    <property type="entry name" value="SIS domain"/>
    <property type="match status" value="1"/>
</dbReference>
<dbReference type="GO" id="GO:0003677">
    <property type="term" value="F:DNA binding"/>
    <property type="evidence" value="ECO:0007669"/>
    <property type="project" value="UniProtKB-KW"/>
</dbReference>
<accession>A0A084AC03</accession>
<dbReference type="InterPro" id="IPR035472">
    <property type="entry name" value="RpiR-like_SIS"/>
</dbReference>
<dbReference type="Pfam" id="PF01380">
    <property type="entry name" value="SIS"/>
    <property type="match status" value="1"/>
</dbReference>
<dbReference type="Gene3D" id="1.10.10.10">
    <property type="entry name" value="Winged helix-like DNA-binding domain superfamily/Winged helix DNA-binding domain"/>
    <property type="match status" value="1"/>
</dbReference>
<sequence length="247" mass="27884">MNNLTSVEIYIWNYLEENKTKVIQMTVAQIAESAHVSSSSIIQTLKKKNFSGFSEYKNTAKIKTNINKWIHGLSESANQVVSETIEELLRTVRLLESENLAKVLENIYQADSVVVISRGLSVRIADSFARDLQFLDVKAVSLYQDNMQNYLSKLPENTFLVGLSLSGETELIVATALKAKREGKKVLAITGNYESRLAQQSDLSLFAYQKKASGKIPVDYNNMLPQELIIHLLVQLYTEYKEQGRIV</sequence>